<dbReference type="EMBL" id="SUNJ01007385">
    <property type="protein sequence ID" value="TPP62039.1"/>
    <property type="molecule type" value="Genomic_DNA"/>
</dbReference>
<proteinExistence type="predicted"/>
<reference evidence="2 3" key="1">
    <citation type="submission" date="2019-04" db="EMBL/GenBank/DDBJ databases">
        <title>Annotation for the trematode Fasciola gigantica.</title>
        <authorList>
            <person name="Choi Y.-J."/>
        </authorList>
    </citation>
    <scope>NUCLEOTIDE SEQUENCE [LARGE SCALE GENOMIC DNA]</scope>
    <source>
        <strain evidence="2">Uganda_cow_1</strain>
    </source>
</reference>
<organism evidence="2 3">
    <name type="scientific">Fasciola gigantica</name>
    <name type="common">Giant liver fluke</name>
    <dbReference type="NCBI Taxonomy" id="46835"/>
    <lineage>
        <taxon>Eukaryota</taxon>
        <taxon>Metazoa</taxon>
        <taxon>Spiralia</taxon>
        <taxon>Lophotrochozoa</taxon>
        <taxon>Platyhelminthes</taxon>
        <taxon>Trematoda</taxon>
        <taxon>Digenea</taxon>
        <taxon>Plagiorchiida</taxon>
        <taxon>Echinostomata</taxon>
        <taxon>Echinostomatoidea</taxon>
        <taxon>Fasciolidae</taxon>
        <taxon>Fasciola</taxon>
    </lineage>
</organism>
<name>A0A504YNT8_FASGI</name>
<evidence type="ECO:0000313" key="2">
    <source>
        <dbReference type="EMBL" id="TPP62039.1"/>
    </source>
</evidence>
<dbReference type="AlphaFoldDB" id="A0A504YNT8"/>
<evidence type="ECO:0000256" key="1">
    <source>
        <dbReference type="SAM" id="MobiDB-lite"/>
    </source>
</evidence>
<feature type="compositionally biased region" description="Polar residues" evidence="1">
    <location>
        <begin position="1"/>
        <end position="10"/>
    </location>
</feature>
<evidence type="ECO:0000313" key="3">
    <source>
        <dbReference type="Proteomes" id="UP000316759"/>
    </source>
</evidence>
<keyword evidence="3" id="KW-1185">Reference proteome</keyword>
<accession>A0A504YNT8</accession>
<gene>
    <name evidence="2" type="ORF">FGIG_07498</name>
</gene>
<comment type="caution">
    <text evidence="2">The sequence shown here is derived from an EMBL/GenBank/DDBJ whole genome shotgun (WGS) entry which is preliminary data.</text>
</comment>
<feature type="region of interest" description="Disordered" evidence="1">
    <location>
        <begin position="1"/>
        <end position="24"/>
    </location>
</feature>
<protein>
    <submittedName>
        <fullName evidence="2">Uncharacterized protein</fullName>
    </submittedName>
</protein>
<sequence>MQVKKSTNTLKKCKRVSSHGPSPTGAICLSTFAKRNNKHCASATPS</sequence>
<dbReference type="Proteomes" id="UP000316759">
    <property type="component" value="Unassembled WGS sequence"/>
</dbReference>